<evidence type="ECO:0000313" key="2">
    <source>
        <dbReference type="EMBL" id="THV30841.1"/>
    </source>
</evidence>
<feature type="transmembrane region" description="Helical" evidence="1">
    <location>
        <begin position="12"/>
        <end position="31"/>
    </location>
</feature>
<reference evidence="2 3" key="1">
    <citation type="journal article" date="2018" name="Int. J. Syst. Evol. Microbiol.">
        <title>Glycomyces paridis sp. nov., isolated from the medicinal plant Paris polyphylla.</title>
        <authorList>
            <person name="Fang X.M."/>
            <person name="Bai J.L."/>
            <person name="Su J."/>
            <person name="Zhao L.L."/>
            <person name="Liu H.Y."/>
            <person name="Ma B.P."/>
            <person name="Zhang Y.Q."/>
            <person name="Yu L.Y."/>
        </authorList>
    </citation>
    <scope>NUCLEOTIDE SEQUENCE [LARGE SCALE GENOMIC DNA]</scope>
    <source>
        <strain evidence="2 3">CPCC 204357</strain>
    </source>
</reference>
<feature type="transmembrane region" description="Helical" evidence="1">
    <location>
        <begin position="200"/>
        <end position="220"/>
    </location>
</feature>
<keyword evidence="1" id="KW-1133">Transmembrane helix</keyword>
<comment type="caution">
    <text evidence="2">The sequence shown here is derived from an EMBL/GenBank/DDBJ whole genome shotgun (WGS) entry which is preliminary data.</text>
</comment>
<gene>
    <name evidence="2" type="ORF">E9998_05560</name>
</gene>
<proteinExistence type="predicted"/>
<keyword evidence="1" id="KW-0472">Membrane</keyword>
<dbReference type="Proteomes" id="UP000305792">
    <property type="component" value="Unassembled WGS sequence"/>
</dbReference>
<organism evidence="2 3">
    <name type="scientific">Glycomyces paridis</name>
    <dbReference type="NCBI Taxonomy" id="2126555"/>
    <lineage>
        <taxon>Bacteria</taxon>
        <taxon>Bacillati</taxon>
        <taxon>Actinomycetota</taxon>
        <taxon>Actinomycetes</taxon>
        <taxon>Glycomycetales</taxon>
        <taxon>Glycomycetaceae</taxon>
        <taxon>Glycomyces</taxon>
    </lineage>
</organism>
<feature type="transmembrane region" description="Helical" evidence="1">
    <location>
        <begin position="43"/>
        <end position="63"/>
    </location>
</feature>
<dbReference type="InterPro" id="IPR021315">
    <property type="entry name" value="Gap/Sap"/>
</dbReference>
<dbReference type="EMBL" id="STGX01000003">
    <property type="protein sequence ID" value="THV30841.1"/>
    <property type="molecule type" value="Genomic_DNA"/>
</dbReference>
<dbReference type="Pfam" id="PF11139">
    <property type="entry name" value="SfLAP"/>
    <property type="match status" value="1"/>
</dbReference>
<evidence type="ECO:0000313" key="3">
    <source>
        <dbReference type="Proteomes" id="UP000305792"/>
    </source>
</evidence>
<keyword evidence="1" id="KW-0812">Transmembrane</keyword>
<dbReference type="AlphaFoldDB" id="A0A4S8PL73"/>
<feature type="transmembrane region" description="Helical" evidence="1">
    <location>
        <begin position="75"/>
        <end position="93"/>
    </location>
</feature>
<feature type="transmembrane region" description="Helical" evidence="1">
    <location>
        <begin position="155"/>
        <end position="180"/>
    </location>
</feature>
<sequence>MLGEVIGDVLPQAIGIALSPIPIIAAILMLLSPRAGRTAPAFAVGWVAGILVVALAVVLFVPASAAAGQGGGGTAVALVKLVLGLLFLVMALAQWRRRPAPGEAAALPKWMAGVDAMSPGAALGVGAALSALNPKNLSLALAAGLSMARLDGGDAAVALTVFVLLAASSVLVPVVVYALFSARMQAPLGRLKDWLTRNNATVMFVVLLVLGATLVGKALAAF</sequence>
<name>A0A4S8PL73_9ACTN</name>
<protein>
    <submittedName>
        <fullName evidence="2">GAP family protein</fullName>
    </submittedName>
</protein>
<dbReference type="RefSeq" id="WP_136528707.1">
    <property type="nucleotide sequence ID" value="NZ_STGX01000003.1"/>
</dbReference>
<keyword evidence="3" id="KW-1185">Reference proteome</keyword>
<accession>A0A4S8PL73</accession>
<evidence type="ECO:0000256" key="1">
    <source>
        <dbReference type="SAM" id="Phobius"/>
    </source>
</evidence>